<accession>Q6R4V3</accession>
<keyword evidence="2" id="KW-1188">Viral release from host cell</keyword>
<evidence type="ECO:0000259" key="9">
    <source>
        <dbReference type="Pfam" id="PF04586"/>
    </source>
</evidence>
<dbReference type="InterPro" id="IPR024455">
    <property type="entry name" value="Phage_capsid"/>
</dbReference>
<evidence type="ECO:0000256" key="8">
    <source>
        <dbReference type="SAM" id="MobiDB-lite"/>
    </source>
</evidence>
<feature type="region of interest" description="Disordered" evidence="8">
    <location>
        <begin position="180"/>
        <end position="223"/>
    </location>
</feature>
<sequence length="632" mass="69328">MPQPTKKTTVLRTIEGRELQRELRVLSDSIDQEARTVELAASSEYPVPRWFGREILDHSPGAIRMGRLKNGAPLLDSHSLREQIGVVEEVWLDDDRRLRARVRFSRSAKAEELWQDVLDGIRRHISIGYIIHEMVLESSGDQGDTYRVMDWEPYEISLISVPADPTVGVGRSIDIGNITIRGAEMPDKDKQTQTAGSQQTETRGAETGAKNPAPAASGANENDILSRERTRISEITAIGQQFSQRSLAQEAIQKGHTVDQFRALVLERMNPGQPGNFEKPGAGDLPGKPAIHSARDLGIQHKELQQYSLMRAINAAATGDWSKAGFEREVSLAIADASGKEARGFYMPHEVLVQRQLEKKTAGKGGELVATELLSEEFIDILRNKAIIGQMGARMLPGLVGDVDIPKKTSGANFYWIGEDEDVQDSDFDFTTLSFSPKTIAGAVPVTRKLRKQSSIHVENLIREDLIEGIGVALDLAMLTGTGLANDPVGLLNMTGVPALTYPAGGVDWASVVDMETKISTFNADAGRLAYLTSVTQRGAAKKAQVFDNTGERIWQNNEVNGYRAEASNQIPADTWIFGDWSQIVIAMWGVLDLKVDPYTKAASDGLVLRVFQDVDAGVRRKEAFCIAKKGA</sequence>
<evidence type="ECO:0000256" key="3">
    <source>
        <dbReference type="ARBA" id="ARBA00022670"/>
    </source>
</evidence>
<evidence type="ECO:0000313" key="11">
    <source>
        <dbReference type="EMBL" id="AAS38503.2"/>
    </source>
</evidence>
<dbReference type="Pfam" id="PF05065">
    <property type="entry name" value="Phage_capsid"/>
    <property type="match status" value="1"/>
</dbReference>
<dbReference type="InterPro" id="IPR054612">
    <property type="entry name" value="Phage_capsid-like_C"/>
</dbReference>
<evidence type="ECO:0000259" key="10">
    <source>
        <dbReference type="Pfam" id="PF05065"/>
    </source>
</evidence>
<feature type="compositionally biased region" description="Polar residues" evidence="8">
    <location>
        <begin position="192"/>
        <end position="202"/>
    </location>
</feature>
<dbReference type="GeneID" id="5076272"/>
<dbReference type="InterPro" id="IPR054613">
    <property type="entry name" value="Peptidase_S78_dom"/>
</dbReference>
<evidence type="ECO:0000256" key="7">
    <source>
        <dbReference type="ARBA" id="ARBA00023045"/>
    </source>
</evidence>
<reference evidence="11 12" key="1">
    <citation type="journal article" date="2009" name="Appl. Environ. Microbiol.">
        <title>Characterization of a new plasmid-like prophage in a pandemic Vibrio parahaemolyticus O3:K6 strain.</title>
        <authorList>
            <person name="Lan S.F."/>
            <person name="Huang C.H."/>
            <person name="Chang C.H."/>
            <person name="Liao W.C."/>
            <person name="Lin I.H."/>
            <person name="Jian W.N."/>
            <person name="Wu Y.G."/>
            <person name="Chen S.Y."/>
            <person name="Wong H.C."/>
        </authorList>
    </citation>
    <scope>NUCLEOTIDE SEQUENCE [LARGE SCALE GENOMIC DNA]</scope>
</reference>
<dbReference type="KEGG" id="vg:5076272"/>
<keyword evidence="4" id="KW-0378">Hydrolase</keyword>
<keyword evidence="5" id="KW-0946">Virion</keyword>
<evidence type="ECO:0000256" key="2">
    <source>
        <dbReference type="ARBA" id="ARBA00022612"/>
    </source>
</evidence>
<dbReference type="SUPFAM" id="SSF56563">
    <property type="entry name" value="Major capsid protein gp5"/>
    <property type="match status" value="1"/>
</dbReference>
<dbReference type="Pfam" id="PF04586">
    <property type="entry name" value="Peptidase_S78"/>
    <property type="match status" value="1"/>
</dbReference>
<dbReference type="Gene3D" id="3.30.2400.10">
    <property type="entry name" value="Major capsid protein gp5"/>
    <property type="match status" value="1"/>
</dbReference>
<dbReference type="GO" id="GO:0008233">
    <property type="term" value="F:peptidase activity"/>
    <property type="evidence" value="ECO:0007669"/>
    <property type="project" value="UniProtKB-KW"/>
</dbReference>
<dbReference type="GO" id="GO:0044423">
    <property type="term" value="C:virion component"/>
    <property type="evidence" value="ECO:0007669"/>
    <property type="project" value="UniProtKB-KW"/>
</dbReference>
<evidence type="ECO:0000313" key="12">
    <source>
        <dbReference type="Proteomes" id="UP000008090"/>
    </source>
</evidence>
<evidence type="ECO:0000256" key="4">
    <source>
        <dbReference type="ARBA" id="ARBA00022801"/>
    </source>
</evidence>
<dbReference type="NCBIfam" id="TIGR01554">
    <property type="entry name" value="major_cap_HK97"/>
    <property type="match status" value="1"/>
</dbReference>
<proteinExistence type="predicted"/>
<comment type="subcellular location">
    <subcellularLocation>
        <location evidence="1">Virion</location>
    </subcellularLocation>
</comment>
<dbReference type="RefSeq" id="YP_001039818.1">
    <property type="nucleotide sequence ID" value="NC_009016.1"/>
</dbReference>
<keyword evidence="3" id="KW-0645">Protease</keyword>
<feature type="domain" description="Prohead serine protease" evidence="9">
    <location>
        <begin position="70"/>
        <end position="166"/>
    </location>
</feature>
<keyword evidence="12" id="KW-1185">Reference proteome</keyword>
<name>Q6R4V3_9CAUD</name>
<dbReference type="EMBL" id="EF057797">
    <property type="protein sequence ID" value="AAS38503.2"/>
    <property type="molecule type" value="Genomic_DNA"/>
</dbReference>
<evidence type="ECO:0000256" key="6">
    <source>
        <dbReference type="ARBA" id="ARBA00022950"/>
    </source>
</evidence>
<organism evidence="11 12">
    <name type="scientific">Vibrio phage VP882</name>
    <dbReference type="NCBI Taxonomy" id="2913982"/>
    <lineage>
        <taxon>Viruses</taxon>
        <taxon>Duplodnaviria</taxon>
        <taxon>Heunggongvirae</taxon>
        <taxon>Uroviricota</taxon>
        <taxon>Caudoviricetes</taxon>
        <taxon>Hapunavirus</taxon>
        <taxon>Hapunavirus VP882</taxon>
    </lineage>
</organism>
<evidence type="ECO:0000256" key="1">
    <source>
        <dbReference type="ARBA" id="ARBA00004328"/>
    </source>
</evidence>
<keyword evidence="6" id="KW-0118">Viral capsid assembly</keyword>
<evidence type="ECO:0000256" key="5">
    <source>
        <dbReference type="ARBA" id="ARBA00022844"/>
    </source>
</evidence>
<dbReference type="OrthoDB" id="950at10239"/>
<dbReference type="Proteomes" id="UP000008090">
    <property type="component" value="Segment"/>
</dbReference>
<dbReference type="GO" id="GO:0046797">
    <property type="term" value="P:viral procapsid maturation"/>
    <property type="evidence" value="ECO:0007669"/>
    <property type="project" value="UniProtKB-KW"/>
</dbReference>
<feature type="domain" description="Phage capsid-like C-terminal" evidence="10">
    <location>
        <begin position="365"/>
        <end position="629"/>
    </location>
</feature>
<dbReference type="GO" id="GO:0006508">
    <property type="term" value="P:proteolysis"/>
    <property type="evidence" value="ECO:0007669"/>
    <property type="project" value="UniProtKB-KW"/>
</dbReference>
<keyword evidence="7" id="KW-1273">Viral capsid maturation</keyword>
<protein>
    <submittedName>
        <fullName evidence="11">Putative phage-related protein</fullName>
    </submittedName>
</protein>